<dbReference type="GeneID" id="54578893"/>
<feature type="compositionally biased region" description="Polar residues" evidence="1">
    <location>
        <begin position="375"/>
        <end position="386"/>
    </location>
</feature>
<dbReference type="AlphaFoldDB" id="A0A6A6IZU3"/>
<dbReference type="RefSeq" id="XP_033690426.1">
    <property type="nucleotide sequence ID" value="XM_033825563.1"/>
</dbReference>
<feature type="compositionally biased region" description="Low complexity" evidence="1">
    <location>
        <begin position="692"/>
        <end position="714"/>
    </location>
</feature>
<feature type="chain" id="PRO_5025408746" description="DUF8035 domain-containing protein" evidence="2">
    <location>
        <begin position="19"/>
        <end position="766"/>
    </location>
</feature>
<evidence type="ECO:0000256" key="2">
    <source>
        <dbReference type="SAM" id="SignalP"/>
    </source>
</evidence>
<evidence type="ECO:0000256" key="1">
    <source>
        <dbReference type="SAM" id="MobiDB-lite"/>
    </source>
</evidence>
<name>A0A6A6IZU3_9PLEO</name>
<evidence type="ECO:0000313" key="5">
    <source>
        <dbReference type="Proteomes" id="UP000800094"/>
    </source>
</evidence>
<dbReference type="OrthoDB" id="5431013at2759"/>
<feature type="signal peptide" evidence="2">
    <location>
        <begin position="1"/>
        <end position="18"/>
    </location>
</feature>
<evidence type="ECO:0000313" key="4">
    <source>
        <dbReference type="EMBL" id="KAF2255422.1"/>
    </source>
</evidence>
<feature type="compositionally biased region" description="Polar residues" evidence="1">
    <location>
        <begin position="658"/>
        <end position="668"/>
    </location>
</feature>
<sequence>MAALAAILPVVSRSSALALELYRLAGSEPDAAKHLIRTARSISNLALIIKQVGTIIKEDDRMPSSEAIETLEDIIDQCTAILNEIESILPQSQQEEQNAHVRSGGHPDPPRGLRLGSAVVARLDYLVAHLDSLKATLSVMLQTLYAAQGIMWARVRPSVSPQQASRAVANEKSQLEILIIEQQMSILSAYRLYDPSSPDARLLTETDSSQSLVAVHGGPPNPGDLFKYQDKYIASLDPSNSYEEEWLNAVCGVAKTQLDRLLDRWTRLPQFEEDLRDAERKAETKRRETLQPSVESDNEDEVHSLPRFAGSGVRLSTPTPRRPDSVQPLFTETGTLPIPVPESKTFGPHPPLSPASSYGVSPRSSGSNLPIPMQPGSTNASPRSSITTLPVEAAAAVEAKDKDDDVDLEIPWTLCTRRHYWKYIDGKVADSNTDAPSSTAFSDRHSWTEILASWVCKEAIQEAGYQFTQVQKERRDGRRTKFETCFCIQLPLTFDQVHRLVERTVELYRKTQPRSPPPQVDHRRASFERRSSANAPIPSSHDRDRTPLAKKPQHPPLERAITSIPPPSHPPLDRSNSMPGQVPTYPPNPRSTSLHLPISPISSSQTTAYPPQPPHYSPQPPPYSPGVPPYSPQAVGPPFLPQNPLFASPQTLYPPNPALFSTSFTNYQPPLDTRHLQQGAYPQSPLRHSQSHSRQGSGSHHDYYSSSSLTSDSDSAARERKRRSSSRRRSDRGDGHKKKGHEHSGATKALMGVAGLTALLDGLVGV</sequence>
<feature type="compositionally biased region" description="Basic residues" evidence="1">
    <location>
        <begin position="719"/>
        <end position="741"/>
    </location>
</feature>
<reference evidence="4" key="1">
    <citation type="journal article" date="2020" name="Stud. Mycol.">
        <title>101 Dothideomycetes genomes: a test case for predicting lifestyles and emergence of pathogens.</title>
        <authorList>
            <person name="Haridas S."/>
            <person name="Albert R."/>
            <person name="Binder M."/>
            <person name="Bloem J."/>
            <person name="Labutti K."/>
            <person name="Salamov A."/>
            <person name="Andreopoulos B."/>
            <person name="Baker S."/>
            <person name="Barry K."/>
            <person name="Bills G."/>
            <person name="Bluhm B."/>
            <person name="Cannon C."/>
            <person name="Castanera R."/>
            <person name="Culley D."/>
            <person name="Daum C."/>
            <person name="Ezra D."/>
            <person name="Gonzalez J."/>
            <person name="Henrissat B."/>
            <person name="Kuo A."/>
            <person name="Liang C."/>
            <person name="Lipzen A."/>
            <person name="Lutzoni F."/>
            <person name="Magnuson J."/>
            <person name="Mondo S."/>
            <person name="Nolan M."/>
            <person name="Ohm R."/>
            <person name="Pangilinan J."/>
            <person name="Park H.-J."/>
            <person name="Ramirez L."/>
            <person name="Alfaro M."/>
            <person name="Sun H."/>
            <person name="Tritt A."/>
            <person name="Yoshinaga Y."/>
            <person name="Zwiers L.-H."/>
            <person name="Turgeon B."/>
            <person name="Goodwin S."/>
            <person name="Spatafora J."/>
            <person name="Crous P."/>
            <person name="Grigoriev I."/>
        </authorList>
    </citation>
    <scope>NUCLEOTIDE SEQUENCE</scope>
    <source>
        <strain evidence="4">CBS 122368</strain>
    </source>
</reference>
<proteinExistence type="predicted"/>
<dbReference type="InterPro" id="IPR058348">
    <property type="entry name" value="DUF8035"/>
</dbReference>
<protein>
    <recommendedName>
        <fullName evidence="3">DUF8035 domain-containing protein</fullName>
    </recommendedName>
</protein>
<feature type="compositionally biased region" description="Low complexity" evidence="1">
    <location>
        <begin position="591"/>
        <end position="604"/>
    </location>
</feature>
<evidence type="ECO:0000259" key="3">
    <source>
        <dbReference type="Pfam" id="PF26118"/>
    </source>
</evidence>
<feature type="compositionally biased region" description="Pro residues" evidence="1">
    <location>
        <begin position="610"/>
        <end position="631"/>
    </location>
</feature>
<dbReference type="EMBL" id="ML987190">
    <property type="protein sequence ID" value="KAF2255422.1"/>
    <property type="molecule type" value="Genomic_DNA"/>
</dbReference>
<dbReference type="Pfam" id="PF26118">
    <property type="entry name" value="DUF8035"/>
    <property type="match status" value="1"/>
</dbReference>
<feature type="compositionally biased region" description="Basic and acidic residues" evidence="1">
    <location>
        <begin position="520"/>
        <end position="531"/>
    </location>
</feature>
<feature type="region of interest" description="Disordered" evidence="1">
    <location>
        <begin position="277"/>
        <end position="386"/>
    </location>
</feature>
<keyword evidence="5" id="KW-1185">Reference proteome</keyword>
<dbReference type="Proteomes" id="UP000800094">
    <property type="component" value="Unassembled WGS sequence"/>
</dbReference>
<feature type="region of interest" description="Disordered" evidence="1">
    <location>
        <begin position="509"/>
        <end position="748"/>
    </location>
</feature>
<accession>A0A6A6IZU3</accession>
<organism evidence="4 5">
    <name type="scientific">Trematosphaeria pertusa</name>
    <dbReference type="NCBI Taxonomy" id="390896"/>
    <lineage>
        <taxon>Eukaryota</taxon>
        <taxon>Fungi</taxon>
        <taxon>Dikarya</taxon>
        <taxon>Ascomycota</taxon>
        <taxon>Pezizomycotina</taxon>
        <taxon>Dothideomycetes</taxon>
        <taxon>Pleosporomycetidae</taxon>
        <taxon>Pleosporales</taxon>
        <taxon>Massarineae</taxon>
        <taxon>Trematosphaeriaceae</taxon>
        <taxon>Trematosphaeria</taxon>
    </lineage>
</organism>
<keyword evidence="2" id="KW-0732">Signal</keyword>
<feature type="domain" description="DUF8035" evidence="3">
    <location>
        <begin position="445"/>
        <end position="507"/>
    </location>
</feature>
<feature type="compositionally biased region" description="Basic and acidic residues" evidence="1">
    <location>
        <begin position="277"/>
        <end position="289"/>
    </location>
</feature>
<feature type="compositionally biased region" description="Low complexity" evidence="1">
    <location>
        <begin position="354"/>
        <end position="367"/>
    </location>
</feature>
<gene>
    <name evidence="4" type="ORF">BU26DRAFT_476286</name>
</gene>